<comment type="similarity">
    <text evidence="2">Belongs to the MYST (SAS/MOZ) family.</text>
</comment>
<dbReference type="InterPro" id="IPR016181">
    <property type="entry name" value="Acyl_CoA_acyltransferase"/>
</dbReference>
<evidence type="ECO:0000256" key="13">
    <source>
        <dbReference type="SAM" id="MobiDB-lite"/>
    </source>
</evidence>
<keyword evidence="8" id="KW-0007">Acetylation</keyword>
<dbReference type="CDD" id="cd04301">
    <property type="entry name" value="NAT_SF"/>
    <property type="match status" value="1"/>
</dbReference>
<feature type="compositionally biased region" description="Basic and acidic residues" evidence="13">
    <location>
        <begin position="64"/>
        <end position="73"/>
    </location>
</feature>
<dbReference type="Pfam" id="PF17772">
    <property type="entry name" value="zf-MYST"/>
    <property type="match status" value="1"/>
</dbReference>
<keyword evidence="7" id="KW-0862">Zinc</keyword>
<feature type="region of interest" description="Disordered" evidence="13">
    <location>
        <begin position="1"/>
        <end position="77"/>
    </location>
</feature>
<dbReference type="PANTHER" id="PTHR10615:SF219">
    <property type="entry name" value="HISTONE ACETYLTRANSFERASE KAT5"/>
    <property type="match status" value="1"/>
</dbReference>
<comment type="caution">
    <text evidence="15">The sequence shown here is derived from an EMBL/GenBank/DDBJ whole genome shotgun (WGS) entry which is preliminary data.</text>
</comment>
<dbReference type="Gene3D" id="3.40.630.30">
    <property type="match status" value="1"/>
</dbReference>
<evidence type="ECO:0000256" key="7">
    <source>
        <dbReference type="ARBA" id="ARBA00022833"/>
    </source>
</evidence>
<evidence type="ECO:0000256" key="11">
    <source>
        <dbReference type="ARBA" id="ARBA00023242"/>
    </source>
</evidence>
<gene>
    <name evidence="15" type="ORF">J3Q64DRAFT_1739804</name>
</gene>
<dbReference type="PANTHER" id="PTHR10615">
    <property type="entry name" value="HISTONE ACETYLTRANSFERASE"/>
    <property type="match status" value="1"/>
</dbReference>
<keyword evidence="6" id="KW-0863">Zinc-finger</keyword>
<evidence type="ECO:0000256" key="12">
    <source>
        <dbReference type="ARBA" id="ARBA00023315"/>
    </source>
</evidence>
<feature type="compositionally biased region" description="Basic and acidic residues" evidence="13">
    <location>
        <begin position="22"/>
        <end position="34"/>
    </location>
</feature>
<keyword evidence="5" id="KW-0479">Metal-binding</keyword>
<accession>A0ABR3B3L2</accession>
<evidence type="ECO:0000256" key="5">
    <source>
        <dbReference type="ARBA" id="ARBA00022723"/>
    </source>
</evidence>
<keyword evidence="11" id="KW-0539">Nucleus</keyword>
<feature type="domain" description="MYST-type HAT" evidence="14">
    <location>
        <begin position="87"/>
        <end position="378"/>
    </location>
</feature>
<evidence type="ECO:0000256" key="4">
    <source>
        <dbReference type="ARBA" id="ARBA00022679"/>
    </source>
</evidence>
<evidence type="ECO:0000259" key="14">
    <source>
        <dbReference type="PROSITE" id="PS51726"/>
    </source>
</evidence>
<evidence type="ECO:0000256" key="3">
    <source>
        <dbReference type="ARBA" id="ARBA00013184"/>
    </source>
</evidence>
<comment type="subcellular location">
    <subcellularLocation>
        <location evidence="1">Nucleus</location>
    </subcellularLocation>
</comment>
<keyword evidence="16" id="KW-1185">Reference proteome</keyword>
<dbReference type="Proteomes" id="UP001448207">
    <property type="component" value="Unassembled WGS sequence"/>
</dbReference>
<protein>
    <recommendedName>
        <fullName evidence="3">histone acetyltransferase</fullName>
        <ecNumber evidence="3">2.3.1.48</ecNumber>
    </recommendedName>
</protein>
<dbReference type="Gene3D" id="3.30.60.60">
    <property type="entry name" value="N-acetyl transferase-like"/>
    <property type="match status" value="1"/>
</dbReference>
<evidence type="ECO:0000256" key="8">
    <source>
        <dbReference type="ARBA" id="ARBA00022990"/>
    </source>
</evidence>
<dbReference type="Pfam" id="PF01853">
    <property type="entry name" value="MOZ_SAS"/>
    <property type="match status" value="1"/>
</dbReference>
<keyword evidence="9" id="KW-0805">Transcription regulation</keyword>
<organism evidence="15 16">
    <name type="scientific">Phycomyces blakesleeanus</name>
    <dbReference type="NCBI Taxonomy" id="4837"/>
    <lineage>
        <taxon>Eukaryota</taxon>
        <taxon>Fungi</taxon>
        <taxon>Fungi incertae sedis</taxon>
        <taxon>Mucoromycota</taxon>
        <taxon>Mucoromycotina</taxon>
        <taxon>Mucoromycetes</taxon>
        <taxon>Mucorales</taxon>
        <taxon>Phycomycetaceae</taxon>
        <taxon>Phycomyces</taxon>
    </lineage>
</organism>
<evidence type="ECO:0000313" key="15">
    <source>
        <dbReference type="EMBL" id="KAL0086413.1"/>
    </source>
</evidence>
<dbReference type="EC" id="2.3.1.48" evidence="3"/>
<name>A0ABR3B3L2_PHYBL</name>
<dbReference type="Gene3D" id="1.10.10.10">
    <property type="entry name" value="Winged helix-like DNA-binding domain superfamily/Winged helix DNA-binding domain"/>
    <property type="match status" value="1"/>
</dbReference>
<keyword evidence="12" id="KW-0012">Acyltransferase</keyword>
<dbReference type="InterPro" id="IPR002717">
    <property type="entry name" value="HAT_MYST-type"/>
</dbReference>
<dbReference type="SUPFAM" id="SSF55729">
    <property type="entry name" value="Acyl-CoA N-acyltransferases (Nat)"/>
    <property type="match status" value="1"/>
</dbReference>
<evidence type="ECO:0000256" key="6">
    <source>
        <dbReference type="ARBA" id="ARBA00022771"/>
    </source>
</evidence>
<dbReference type="InterPro" id="IPR040706">
    <property type="entry name" value="Zf-MYST"/>
</dbReference>
<keyword evidence="10" id="KW-0804">Transcription</keyword>
<keyword evidence="4" id="KW-0808">Transferase</keyword>
<dbReference type="InterPro" id="IPR050603">
    <property type="entry name" value="MYST_HAT"/>
</dbReference>
<evidence type="ECO:0000256" key="2">
    <source>
        <dbReference type="ARBA" id="ARBA00010107"/>
    </source>
</evidence>
<proteinExistence type="inferred from homology"/>
<sequence length="378" mass="43147">MMKKRATRHSSTTTCIEPASPTDHKEKIVPEHKSPGPSQPKKTMAKTCLSDEAEPTQRVKKRARTENENEPPVRRAQTPPLMDTAIERARNVDKVLYGIYEIGAWYYSPYPSEFGAFLDRLYICEHCLNYTNKEAQLKIHKMTCKKRRLPGKVIYQDGTLKIYEVDGREQKLFCQNLCLMAKLFVDHKTLYYDTEGFKFYILTEQIKQSDIMVGYFSKEKLSYDNYNLACIMVLPTHQRKGYGRLLIELSYELSKKEGVVGSPEKPLSSLGALGYKSYWASTLVAFLSEFCGQLSISDISKKTCIHEEDIISTLTQLGLLTYSKKITLHTPAPHIDDHTGAGVVQTLSICITKDMLEKAIQTHRISLNRKLLPQGIRF</sequence>
<dbReference type="PROSITE" id="PS51726">
    <property type="entry name" value="MYST_HAT"/>
    <property type="match status" value="1"/>
</dbReference>
<dbReference type="InterPro" id="IPR036388">
    <property type="entry name" value="WH-like_DNA-bd_sf"/>
</dbReference>
<evidence type="ECO:0000313" key="16">
    <source>
        <dbReference type="Proteomes" id="UP001448207"/>
    </source>
</evidence>
<reference evidence="15 16" key="1">
    <citation type="submission" date="2024-04" db="EMBL/GenBank/DDBJ databases">
        <title>Symmetric and asymmetric DNA N6-adenine methylation regulates different biological responses in Mucorales.</title>
        <authorList>
            <consortium name="Lawrence Berkeley National Laboratory"/>
            <person name="Lax C."/>
            <person name="Mondo S.J."/>
            <person name="Osorio-Concepcion M."/>
            <person name="Muszewska A."/>
            <person name="Corrochano-Luque M."/>
            <person name="Gutierrez G."/>
            <person name="Riley R."/>
            <person name="Lipzen A."/>
            <person name="Guo J."/>
            <person name="Hundley H."/>
            <person name="Amirebrahimi M."/>
            <person name="Ng V."/>
            <person name="Lorenzo-Gutierrez D."/>
            <person name="Binder U."/>
            <person name="Yang J."/>
            <person name="Song Y."/>
            <person name="Canovas D."/>
            <person name="Navarro E."/>
            <person name="Freitag M."/>
            <person name="Gabaldon T."/>
            <person name="Grigoriev I.V."/>
            <person name="Corrochano L.M."/>
            <person name="Nicolas F.E."/>
            <person name="Garre V."/>
        </authorList>
    </citation>
    <scope>NUCLEOTIDE SEQUENCE [LARGE SCALE GENOMIC DNA]</scope>
    <source>
        <strain evidence="15 16">L51</strain>
    </source>
</reference>
<dbReference type="EMBL" id="JBCLYO010000008">
    <property type="protein sequence ID" value="KAL0086413.1"/>
    <property type="molecule type" value="Genomic_DNA"/>
</dbReference>
<evidence type="ECO:0000256" key="9">
    <source>
        <dbReference type="ARBA" id="ARBA00023015"/>
    </source>
</evidence>
<evidence type="ECO:0000256" key="1">
    <source>
        <dbReference type="ARBA" id="ARBA00004123"/>
    </source>
</evidence>
<evidence type="ECO:0000256" key="10">
    <source>
        <dbReference type="ARBA" id="ARBA00023163"/>
    </source>
</evidence>